<reference evidence="2 3" key="1">
    <citation type="journal article" date="2024" name="G3 (Bethesda)">
        <title>Genome assembly of Hibiscus sabdariffa L. provides insights into metabolisms of medicinal natural products.</title>
        <authorList>
            <person name="Kim T."/>
        </authorList>
    </citation>
    <scope>NUCLEOTIDE SEQUENCE [LARGE SCALE GENOMIC DNA]</scope>
    <source>
        <strain evidence="2">TK-2024</strain>
        <tissue evidence="2">Old leaves</tissue>
    </source>
</reference>
<dbReference type="InterPro" id="IPR002156">
    <property type="entry name" value="RNaseH_domain"/>
</dbReference>
<dbReference type="EMBL" id="JBBPBN010000028">
    <property type="protein sequence ID" value="KAK9007013.1"/>
    <property type="molecule type" value="Genomic_DNA"/>
</dbReference>
<feature type="domain" description="RNase H type-1" evidence="1">
    <location>
        <begin position="106"/>
        <end position="141"/>
    </location>
</feature>
<keyword evidence="3" id="KW-1185">Reference proteome</keyword>
<evidence type="ECO:0000313" key="3">
    <source>
        <dbReference type="Proteomes" id="UP001396334"/>
    </source>
</evidence>
<comment type="caution">
    <text evidence="2">The sequence shown here is derived from an EMBL/GenBank/DDBJ whole genome shotgun (WGS) entry which is preliminary data.</text>
</comment>
<gene>
    <name evidence="2" type="ORF">V6N11_019341</name>
</gene>
<evidence type="ECO:0000259" key="1">
    <source>
        <dbReference type="Pfam" id="PF13456"/>
    </source>
</evidence>
<dbReference type="Pfam" id="PF13456">
    <property type="entry name" value="RVT_3"/>
    <property type="match status" value="1"/>
</dbReference>
<evidence type="ECO:0000313" key="2">
    <source>
        <dbReference type="EMBL" id="KAK9007013.1"/>
    </source>
</evidence>
<name>A0ABR2R2E1_9ROSI</name>
<proteinExistence type="predicted"/>
<dbReference type="Proteomes" id="UP001396334">
    <property type="component" value="Unassembled WGS sequence"/>
</dbReference>
<accession>A0ABR2R2E1</accession>
<protein>
    <recommendedName>
        <fullName evidence="1">RNase H type-1 domain-containing protein</fullName>
    </recommendedName>
</protein>
<sequence>MVDAVGDWKWDFLCHRLPAHVLLQLAATQRPQPSFPMDTIGWRCEMIGSFRFKQHTKFDAVRWWVQWIRFESKWLATNSAAAVAGPRQQGSQPPGLSASNFTAPHWNHQADVVEAELWGIATGIELAWLLGCRHLIVESDSVARRNNEVADWLAKLVFDANFAIVTFDEPPDGTRMG</sequence>
<organism evidence="2 3">
    <name type="scientific">Hibiscus sabdariffa</name>
    <name type="common">roselle</name>
    <dbReference type="NCBI Taxonomy" id="183260"/>
    <lineage>
        <taxon>Eukaryota</taxon>
        <taxon>Viridiplantae</taxon>
        <taxon>Streptophyta</taxon>
        <taxon>Embryophyta</taxon>
        <taxon>Tracheophyta</taxon>
        <taxon>Spermatophyta</taxon>
        <taxon>Magnoliopsida</taxon>
        <taxon>eudicotyledons</taxon>
        <taxon>Gunneridae</taxon>
        <taxon>Pentapetalae</taxon>
        <taxon>rosids</taxon>
        <taxon>malvids</taxon>
        <taxon>Malvales</taxon>
        <taxon>Malvaceae</taxon>
        <taxon>Malvoideae</taxon>
        <taxon>Hibiscus</taxon>
    </lineage>
</organism>